<proteinExistence type="predicted"/>
<dbReference type="PRINTS" id="PR00598">
    <property type="entry name" value="HTHMARR"/>
</dbReference>
<dbReference type="PANTHER" id="PTHR33164">
    <property type="entry name" value="TRANSCRIPTIONAL REGULATOR, MARR FAMILY"/>
    <property type="match status" value="1"/>
</dbReference>
<dbReference type="Pfam" id="PF13463">
    <property type="entry name" value="HTH_27"/>
    <property type="match status" value="1"/>
</dbReference>
<dbReference type="SUPFAM" id="SSF46785">
    <property type="entry name" value="Winged helix' DNA-binding domain"/>
    <property type="match status" value="1"/>
</dbReference>
<dbReference type="Gene3D" id="1.10.10.10">
    <property type="entry name" value="Winged helix-like DNA-binding domain superfamily/Winged helix DNA-binding domain"/>
    <property type="match status" value="1"/>
</dbReference>
<keyword evidence="2" id="KW-0238">DNA-binding</keyword>
<keyword evidence="3" id="KW-1185">Reference proteome</keyword>
<protein>
    <submittedName>
        <fullName evidence="2">DNA-binding MarR family transcriptional regulator</fullName>
    </submittedName>
</protein>
<dbReference type="GO" id="GO:0003700">
    <property type="term" value="F:DNA-binding transcription factor activity"/>
    <property type="evidence" value="ECO:0007669"/>
    <property type="project" value="InterPro"/>
</dbReference>
<evidence type="ECO:0000313" key="3">
    <source>
        <dbReference type="Proteomes" id="UP000237640"/>
    </source>
</evidence>
<name>A0A2T0MI78_9FLAO</name>
<gene>
    <name evidence="2" type="ORF">CLV81_1295</name>
</gene>
<dbReference type="SMART" id="SM00347">
    <property type="entry name" value="HTH_MARR"/>
    <property type="match status" value="1"/>
</dbReference>
<feature type="domain" description="HTH marR-type" evidence="1">
    <location>
        <begin position="56"/>
        <end position="189"/>
    </location>
</feature>
<reference evidence="2 3" key="1">
    <citation type="submission" date="2018-03" db="EMBL/GenBank/DDBJ databases">
        <title>Genomic Encyclopedia of Archaeal and Bacterial Type Strains, Phase II (KMG-II): from individual species to whole genera.</title>
        <authorList>
            <person name="Goeker M."/>
        </authorList>
    </citation>
    <scope>NUCLEOTIDE SEQUENCE [LARGE SCALE GENOMIC DNA]</scope>
    <source>
        <strain evidence="2 3">DSM 25027</strain>
    </source>
</reference>
<dbReference type="GO" id="GO:0003677">
    <property type="term" value="F:DNA binding"/>
    <property type="evidence" value="ECO:0007669"/>
    <property type="project" value="UniProtKB-KW"/>
</dbReference>
<evidence type="ECO:0000313" key="2">
    <source>
        <dbReference type="EMBL" id="PRX57292.1"/>
    </source>
</evidence>
<dbReference type="PANTHER" id="PTHR33164:SF99">
    <property type="entry name" value="MARR FAMILY REGULATORY PROTEIN"/>
    <property type="match status" value="1"/>
</dbReference>
<dbReference type="InterPro" id="IPR036388">
    <property type="entry name" value="WH-like_DNA-bd_sf"/>
</dbReference>
<dbReference type="InterPro" id="IPR039422">
    <property type="entry name" value="MarR/SlyA-like"/>
</dbReference>
<dbReference type="InterPro" id="IPR000835">
    <property type="entry name" value="HTH_MarR-typ"/>
</dbReference>
<dbReference type="GO" id="GO:0006950">
    <property type="term" value="P:response to stress"/>
    <property type="evidence" value="ECO:0007669"/>
    <property type="project" value="TreeGrafter"/>
</dbReference>
<comment type="caution">
    <text evidence="2">The sequence shown here is derived from an EMBL/GenBank/DDBJ whole genome shotgun (WGS) entry which is preliminary data.</text>
</comment>
<organism evidence="2 3">
    <name type="scientific">Flagellimonas meridianipacifica</name>
    <dbReference type="NCBI Taxonomy" id="1080225"/>
    <lineage>
        <taxon>Bacteria</taxon>
        <taxon>Pseudomonadati</taxon>
        <taxon>Bacteroidota</taxon>
        <taxon>Flavobacteriia</taxon>
        <taxon>Flavobacteriales</taxon>
        <taxon>Flavobacteriaceae</taxon>
        <taxon>Flagellimonas</taxon>
    </lineage>
</organism>
<accession>A0A2T0MI78</accession>
<evidence type="ECO:0000259" key="1">
    <source>
        <dbReference type="PROSITE" id="PS50995"/>
    </source>
</evidence>
<dbReference type="EMBL" id="PVYX01000001">
    <property type="protein sequence ID" value="PRX57292.1"/>
    <property type="molecule type" value="Genomic_DNA"/>
</dbReference>
<sequence>MDKYNLTKVLVSLVGTFWEENPEKACTLNNFLEWMEVHNVSDEADEEFHITGHSMEVELAAHIGRLSRYSNTYIKMALEGLPFSTDMEFAFTAILDGAGAVGKTDLIRMMAYDKSSGMGVIKRLLKKGIIEEFPNPDDKRGKLLRLTEKGKEAVEGGYQKAPLAANLVSQSLNEKEKKRLLHLLRKLDNFHYPIYLNESQKDYLSS</sequence>
<dbReference type="InterPro" id="IPR036390">
    <property type="entry name" value="WH_DNA-bd_sf"/>
</dbReference>
<dbReference type="PROSITE" id="PS50995">
    <property type="entry name" value="HTH_MARR_2"/>
    <property type="match status" value="1"/>
</dbReference>
<dbReference type="RefSeq" id="WP_106144194.1">
    <property type="nucleotide sequence ID" value="NZ_PVYX01000001.1"/>
</dbReference>
<dbReference type="OrthoDB" id="961069at2"/>
<dbReference type="AlphaFoldDB" id="A0A2T0MI78"/>
<dbReference type="Proteomes" id="UP000237640">
    <property type="component" value="Unassembled WGS sequence"/>
</dbReference>